<dbReference type="Proteomes" id="UP000602076">
    <property type="component" value="Unassembled WGS sequence"/>
</dbReference>
<feature type="transmembrane region" description="Helical" evidence="1">
    <location>
        <begin position="7"/>
        <end position="26"/>
    </location>
</feature>
<keyword evidence="1" id="KW-0812">Transmembrane</keyword>
<dbReference type="RefSeq" id="WP_190999907.1">
    <property type="nucleotide sequence ID" value="NZ_JACXSI010000069.1"/>
</dbReference>
<comment type="caution">
    <text evidence="2">The sequence shown here is derived from an EMBL/GenBank/DDBJ whole genome shotgun (WGS) entry which is preliminary data.</text>
</comment>
<dbReference type="AlphaFoldDB" id="A0A927CZ64"/>
<gene>
    <name evidence="2" type="ORF">IEO70_18770</name>
</gene>
<reference evidence="2" key="1">
    <citation type="submission" date="2020-09" db="EMBL/GenBank/DDBJ databases">
        <title>Bacillus faecalis sp. nov., a moderately halophilic bacterium isolated from cow faeces.</title>
        <authorList>
            <person name="Jiang L."/>
            <person name="Lee J."/>
        </authorList>
    </citation>
    <scope>NUCLEOTIDE SEQUENCE</scope>
    <source>
        <strain evidence="2">AGMB 02131</strain>
    </source>
</reference>
<dbReference type="InterPro" id="IPR035281">
    <property type="entry name" value="DUF5359"/>
</dbReference>
<proteinExistence type="predicted"/>
<keyword evidence="1" id="KW-1133">Transmembrane helix</keyword>
<evidence type="ECO:0000256" key="1">
    <source>
        <dbReference type="SAM" id="Phobius"/>
    </source>
</evidence>
<name>A0A927CZ64_9BACI</name>
<accession>A0A927CZ64</accession>
<dbReference type="Pfam" id="PF17313">
    <property type="entry name" value="DUF5359"/>
    <property type="match status" value="1"/>
</dbReference>
<evidence type="ECO:0000313" key="3">
    <source>
        <dbReference type="Proteomes" id="UP000602076"/>
    </source>
</evidence>
<sequence>MKKVERIIMKLAIIQLFFLLFFQLFVHDGDTFLELKKLAKYEGVYRDNHEVIIDVLQNHIKTNKQ</sequence>
<keyword evidence="3" id="KW-1185">Reference proteome</keyword>
<evidence type="ECO:0000313" key="2">
    <source>
        <dbReference type="EMBL" id="MBD3110372.1"/>
    </source>
</evidence>
<organism evidence="2 3">
    <name type="scientific">Peribacillus faecalis</name>
    <dbReference type="NCBI Taxonomy" id="2772559"/>
    <lineage>
        <taxon>Bacteria</taxon>
        <taxon>Bacillati</taxon>
        <taxon>Bacillota</taxon>
        <taxon>Bacilli</taxon>
        <taxon>Bacillales</taxon>
        <taxon>Bacillaceae</taxon>
        <taxon>Peribacillus</taxon>
    </lineage>
</organism>
<dbReference type="EMBL" id="JACXSI010000069">
    <property type="protein sequence ID" value="MBD3110372.1"/>
    <property type="molecule type" value="Genomic_DNA"/>
</dbReference>
<protein>
    <submittedName>
        <fullName evidence="2">DUF5359 family protein</fullName>
    </submittedName>
</protein>
<keyword evidence="1" id="KW-0472">Membrane</keyword>